<reference evidence="2 3" key="1">
    <citation type="submission" date="2020-02" db="EMBL/GenBank/DDBJ databases">
        <authorList>
            <person name="Ma Q."/>
            <person name="Huang Y."/>
            <person name="Song X."/>
            <person name="Pei D."/>
        </authorList>
    </citation>
    <scope>NUCLEOTIDE SEQUENCE [LARGE SCALE GENOMIC DNA]</scope>
    <source>
        <strain evidence="2">Sxm20200214</strain>
        <tissue evidence="2">Leaf</tissue>
    </source>
</reference>
<dbReference type="AlphaFoldDB" id="A0A8X7U687"/>
<dbReference type="Proteomes" id="UP000886595">
    <property type="component" value="Unassembled WGS sequence"/>
</dbReference>
<gene>
    <name evidence="2" type="ORF">Bca52824_072970</name>
</gene>
<keyword evidence="1" id="KW-0812">Transmembrane</keyword>
<dbReference type="EMBL" id="JAAMPC010000014">
    <property type="protein sequence ID" value="KAG2265891.1"/>
    <property type="molecule type" value="Genomic_DNA"/>
</dbReference>
<name>A0A8X7U687_BRACI</name>
<feature type="transmembrane region" description="Helical" evidence="1">
    <location>
        <begin position="121"/>
        <end position="147"/>
    </location>
</feature>
<proteinExistence type="predicted"/>
<keyword evidence="1" id="KW-0472">Membrane</keyword>
<protein>
    <submittedName>
        <fullName evidence="2">Uncharacterized protein</fullName>
    </submittedName>
</protein>
<feature type="transmembrane region" description="Helical" evidence="1">
    <location>
        <begin position="75"/>
        <end position="100"/>
    </location>
</feature>
<organism evidence="2 3">
    <name type="scientific">Brassica carinata</name>
    <name type="common">Ethiopian mustard</name>
    <name type="synonym">Abyssinian cabbage</name>
    <dbReference type="NCBI Taxonomy" id="52824"/>
    <lineage>
        <taxon>Eukaryota</taxon>
        <taxon>Viridiplantae</taxon>
        <taxon>Streptophyta</taxon>
        <taxon>Embryophyta</taxon>
        <taxon>Tracheophyta</taxon>
        <taxon>Spermatophyta</taxon>
        <taxon>Magnoliopsida</taxon>
        <taxon>eudicotyledons</taxon>
        <taxon>Gunneridae</taxon>
        <taxon>Pentapetalae</taxon>
        <taxon>rosids</taxon>
        <taxon>malvids</taxon>
        <taxon>Brassicales</taxon>
        <taxon>Brassicaceae</taxon>
        <taxon>Brassiceae</taxon>
        <taxon>Brassica</taxon>
    </lineage>
</organism>
<evidence type="ECO:0000313" key="2">
    <source>
        <dbReference type="EMBL" id="KAG2265891.1"/>
    </source>
</evidence>
<accession>A0A8X7U687</accession>
<keyword evidence="3" id="KW-1185">Reference proteome</keyword>
<sequence>MVEKRRIEEATDLTKKCRTVYNQVIEKLCGLESSRRLWTFLLASTLGFMILDSGVNNTGASGAKRLLVDANKFMTAIITVVVFMWKTFLLASTLGFMILDSGVNNTGASGAKRLLVDANKFMTAIITVVVFMWKTFLLASTLGFMILDSGVNNTGASGAKRLLVDANKVRTVQSL</sequence>
<evidence type="ECO:0000313" key="3">
    <source>
        <dbReference type="Proteomes" id="UP000886595"/>
    </source>
</evidence>
<evidence type="ECO:0000256" key="1">
    <source>
        <dbReference type="SAM" id="Phobius"/>
    </source>
</evidence>
<comment type="caution">
    <text evidence="2">The sequence shown here is derived from an EMBL/GenBank/DDBJ whole genome shotgun (WGS) entry which is preliminary data.</text>
</comment>
<keyword evidence="1" id="KW-1133">Transmembrane helix</keyword>